<feature type="transmembrane region" description="Helical" evidence="1">
    <location>
        <begin position="84"/>
        <end position="105"/>
    </location>
</feature>
<dbReference type="PANTHER" id="PTHR37308:SF1">
    <property type="entry name" value="POLYPRENYL-PHOSPHATE TRANSPORTER"/>
    <property type="match status" value="1"/>
</dbReference>
<feature type="transmembrane region" description="Helical" evidence="1">
    <location>
        <begin position="12"/>
        <end position="34"/>
    </location>
</feature>
<evidence type="ECO:0000313" key="2">
    <source>
        <dbReference type="EMBL" id="ADZ82784.1"/>
    </source>
</evidence>
<feature type="transmembrane region" description="Helical" evidence="1">
    <location>
        <begin position="236"/>
        <end position="253"/>
    </location>
</feature>
<protein>
    <recommendedName>
        <fullName evidence="4">DUF368 domain-containing protein</fullName>
    </recommendedName>
</protein>
<evidence type="ECO:0008006" key="4">
    <source>
        <dbReference type="Google" id="ProtNLM"/>
    </source>
</evidence>
<sequence length="294" mass="32108">MIVFNLIRGMFMAFADSVPGVSGGTIAFVMGFYNQFIDSINALTSRSSKEEKKEALIFLLKIGIGWAVGMIISILFIASIFDTYIYHVSSLFLGFIIFSIPLIYKEEKETIKENTKHVIYLLLGIIIVALITYFNPVSGGSGAEISSNQFSFGLGVYAFIAGMIAISAMVLPGISGSTLLLIFGLYSTIITGVKDILHFNFASLPLIIVFGIGVLVGIVSVVRIISKLLKTKRSQLIYFIFGLMIGSLYAVVMGPTTLDIPKAPMSLSTFNIIFFIIGALIIFGLEKLKTIMQR</sequence>
<feature type="transmembrane region" description="Helical" evidence="1">
    <location>
        <begin position="154"/>
        <end position="171"/>
    </location>
</feature>
<dbReference type="KEGG" id="cle:Clole_1052"/>
<feature type="transmembrane region" description="Helical" evidence="1">
    <location>
        <begin position="203"/>
        <end position="224"/>
    </location>
</feature>
<evidence type="ECO:0000256" key="1">
    <source>
        <dbReference type="SAM" id="Phobius"/>
    </source>
</evidence>
<proteinExistence type="predicted"/>
<keyword evidence="3" id="KW-1185">Reference proteome</keyword>
<dbReference type="HOGENOM" id="CLU_055621_1_0_9"/>
<dbReference type="EMBL" id="CP002582">
    <property type="protein sequence ID" value="ADZ82784.1"/>
    <property type="molecule type" value="Genomic_DNA"/>
</dbReference>
<accession>F2JRX0</accession>
<feature type="transmembrane region" description="Helical" evidence="1">
    <location>
        <begin position="55"/>
        <end position="78"/>
    </location>
</feature>
<gene>
    <name evidence="2" type="ordered locus">Clole_1052</name>
</gene>
<dbReference type="PANTHER" id="PTHR37308">
    <property type="entry name" value="INTEGRAL MEMBRANE PROTEIN"/>
    <property type="match status" value="1"/>
</dbReference>
<feature type="transmembrane region" description="Helical" evidence="1">
    <location>
        <begin position="117"/>
        <end position="134"/>
    </location>
</feature>
<dbReference type="STRING" id="642492.Clole_1052"/>
<dbReference type="eggNOG" id="COG2035">
    <property type="taxonomic scope" value="Bacteria"/>
</dbReference>
<evidence type="ECO:0000313" key="3">
    <source>
        <dbReference type="Proteomes" id="UP000008467"/>
    </source>
</evidence>
<dbReference type="InterPro" id="IPR007163">
    <property type="entry name" value="VCA0040-like"/>
</dbReference>
<feature type="transmembrane region" description="Helical" evidence="1">
    <location>
        <begin position="265"/>
        <end position="285"/>
    </location>
</feature>
<keyword evidence="1" id="KW-1133">Transmembrane helix</keyword>
<dbReference type="Pfam" id="PF04018">
    <property type="entry name" value="VCA0040-like"/>
    <property type="match status" value="1"/>
</dbReference>
<dbReference type="AlphaFoldDB" id="F2JRX0"/>
<dbReference type="RefSeq" id="WP_013656083.1">
    <property type="nucleotide sequence ID" value="NC_015275.1"/>
</dbReference>
<organism evidence="2 3">
    <name type="scientific">Cellulosilyticum lentocellum (strain ATCC 49066 / DSM 5427 / NCIMB 11756 / RHM5)</name>
    <name type="common">Clostridium lentocellum</name>
    <dbReference type="NCBI Taxonomy" id="642492"/>
    <lineage>
        <taxon>Bacteria</taxon>
        <taxon>Bacillati</taxon>
        <taxon>Bacillota</taxon>
        <taxon>Clostridia</taxon>
        <taxon>Lachnospirales</taxon>
        <taxon>Cellulosilyticaceae</taxon>
        <taxon>Cellulosilyticum</taxon>
    </lineage>
</organism>
<keyword evidence="1" id="KW-0812">Transmembrane</keyword>
<name>F2JRX0_CELLD</name>
<keyword evidence="1" id="KW-0472">Membrane</keyword>
<dbReference type="Proteomes" id="UP000008467">
    <property type="component" value="Chromosome"/>
</dbReference>
<reference evidence="2 3" key="1">
    <citation type="journal article" date="2011" name="J. Bacteriol.">
        <title>Complete genome sequence of the cellulose-degrading bacterium Cellulosilyticum lentocellum.</title>
        <authorList>
            <consortium name="US DOE Joint Genome Institute"/>
            <person name="Miller D.A."/>
            <person name="Suen G."/>
            <person name="Bruce D."/>
            <person name="Copeland A."/>
            <person name="Cheng J.F."/>
            <person name="Detter C."/>
            <person name="Goodwin L.A."/>
            <person name="Han C.S."/>
            <person name="Hauser L.J."/>
            <person name="Land M.L."/>
            <person name="Lapidus A."/>
            <person name="Lucas S."/>
            <person name="Meincke L."/>
            <person name="Pitluck S."/>
            <person name="Tapia R."/>
            <person name="Teshima H."/>
            <person name="Woyke T."/>
            <person name="Fox B.G."/>
            <person name="Angert E.R."/>
            <person name="Currie C.R."/>
        </authorList>
    </citation>
    <scope>NUCLEOTIDE SEQUENCE [LARGE SCALE GENOMIC DNA]</scope>
    <source>
        <strain evidence="3">ATCC 49066 / DSM 5427 / NCIMB 11756 / RHM5</strain>
    </source>
</reference>
<feature type="transmembrane region" description="Helical" evidence="1">
    <location>
        <begin position="178"/>
        <end position="197"/>
    </location>
</feature>